<dbReference type="PANTHER" id="PTHR46248:SF9">
    <property type="entry name" value="EXPRESSED PROTEIN"/>
    <property type="match status" value="1"/>
</dbReference>
<feature type="compositionally biased region" description="Basic residues" evidence="2">
    <location>
        <begin position="204"/>
        <end position="215"/>
    </location>
</feature>
<feature type="compositionally biased region" description="Basic and acidic residues" evidence="2">
    <location>
        <begin position="218"/>
        <end position="231"/>
    </location>
</feature>
<sequence length="559" mass="63416">MNTNVNKAFQTVKAQMKNDKEKGMNSSRIMDSGKATMIQRGSIRARKMALLEDVDKLKQKLRHEENVHRALERAFNRPLGALPRIPSYLPPDTMELLAEVAVLEEEVVRLEEQVVNCRQGLYQEAVHISSSKRSIDNLSDSYDLCQAKDPKPNQSKLSLQTAVDSATSTGSHSSSPSDDRLGKESKSCSTYEKHDRKSPNLKIQSKKTSIKRPPRQCKALDNHSDPRRLQVENRIGNHGNVRGKNSNVQGLKSARDYNPNKVSESIMKCLLNIFLRTSMHMTDTTSSLSGKSFRDPYGICSEFERRDIGPYRDLIVIEANSMNPNRTILSVFLVHRLKLLFDKLAHVDLVGLSHQEKLAFWINIYNSCMMNAFLDYGIPGSPEMIMELMQKATINVGGHWLNPITIEHFILRLPYHSKYTIGKGIKNDVMTTRNIFGLELSEPLVTFALSSGSWSSPAVKVYSASKIEDELEAAKKEYLQAAIGISTKNKVVAIPKLLEWYLLDFAKDLESLLDWIFLQLPCELGKEAIECLERKKDKPLTQVLKIMPYEFNFRYLIHA</sequence>
<dbReference type="Pfam" id="PF14389">
    <property type="entry name" value="Lzipper-MIP1"/>
    <property type="match status" value="1"/>
</dbReference>
<keyword evidence="1" id="KW-0175">Coiled coil</keyword>
<proteinExistence type="predicted"/>
<dbReference type="PANTHER" id="PTHR46248">
    <property type="entry name" value="EXPRESSED PROTEIN"/>
    <property type="match status" value="1"/>
</dbReference>
<evidence type="ECO:0000313" key="5">
    <source>
        <dbReference type="EMBL" id="GAA0162912.1"/>
    </source>
</evidence>
<feature type="compositionally biased region" description="Basic and acidic residues" evidence="2">
    <location>
        <begin position="177"/>
        <end position="198"/>
    </location>
</feature>
<comment type="caution">
    <text evidence="5">The sequence shown here is derived from an EMBL/GenBank/DDBJ whole genome shotgun (WGS) entry which is preliminary data.</text>
</comment>
<dbReference type="EMBL" id="BAABME010004594">
    <property type="protein sequence ID" value="GAA0162912.1"/>
    <property type="molecule type" value="Genomic_DNA"/>
</dbReference>
<evidence type="ECO:0000259" key="4">
    <source>
        <dbReference type="Pfam" id="PF14389"/>
    </source>
</evidence>
<feature type="region of interest" description="Disordered" evidence="2">
    <location>
        <begin position="144"/>
        <end position="252"/>
    </location>
</feature>
<feature type="domain" description="DUF547" evidence="3">
    <location>
        <begin position="351"/>
        <end position="479"/>
    </location>
</feature>
<feature type="domain" description="Ternary complex factor MIP1 leucine-zipper" evidence="4">
    <location>
        <begin position="45"/>
        <end position="124"/>
    </location>
</feature>
<dbReference type="Pfam" id="PF04784">
    <property type="entry name" value="DUF547"/>
    <property type="match status" value="1"/>
</dbReference>
<organism evidence="5 6">
    <name type="scientific">Lithospermum erythrorhizon</name>
    <name type="common">Purple gromwell</name>
    <name type="synonym">Lithospermum officinale var. erythrorhizon</name>
    <dbReference type="NCBI Taxonomy" id="34254"/>
    <lineage>
        <taxon>Eukaryota</taxon>
        <taxon>Viridiplantae</taxon>
        <taxon>Streptophyta</taxon>
        <taxon>Embryophyta</taxon>
        <taxon>Tracheophyta</taxon>
        <taxon>Spermatophyta</taxon>
        <taxon>Magnoliopsida</taxon>
        <taxon>eudicotyledons</taxon>
        <taxon>Gunneridae</taxon>
        <taxon>Pentapetalae</taxon>
        <taxon>asterids</taxon>
        <taxon>lamiids</taxon>
        <taxon>Boraginales</taxon>
        <taxon>Boraginaceae</taxon>
        <taxon>Boraginoideae</taxon>
        <taxon>Lithospermeae</taxon>
        <taxon>Lithospermum</taxon>
    </lineage>
</organism>
<evidence type="ECO:0000313" key="6">
    <source>
        <dbReference type="Proteomes" id="UP001454036"/>
    </source>
</evidence>
<dbReference type="InterPro" id="IPR025757">
    <property type="entry name" value="MIP1_Leuzipper"/>
</dbReference>
<reference evidence="5 6" key="1">
    <citation type="submission" date="2024-01" db="EMBL/GenBank/DDBJ databases">
        <title>The complete chloroplast genome sequence of Lithospermum erythrorhizon: insights into the phylogenetic relationship among Boraginaceae species and the maternal lineages of purple gromwells.</title>
        <authorList>
            <person name="Okada T."/>
            <person name="Watanabe K."/>
        </authorList>
    </citation>
    <scope>NUCLEOTIDE SEQUENCE [LARGE SCALE GENOMIC DNA]</scope>
</reference>
<evidence type="ECO:0008006" key="7">
    <source>
        <dbReference type="Google" id="ProtNLM"/>
    </source>
</evidence>
<evidence type="ECO:0000256" key="1">
    <source>
        <dbReference type="SAM" id="Coils"/>
    </source>
</evidence>
<dbReference type="Proteomes" id="UP001454036">
    <property type="component" value="Unassembled WGS sequence"/>
</dbReference>
<feature type="compositionally biased region" description="Low complexity" evidence="2">
    <location>
        <begin position="164"/>
        <end position="176"/>
    </location>
</feature>
<keyword evidence="6" id="KW-1185">Reference proteome</keyword>
<name>A0AAV3QL64_LITER</name>
<evidence type="ECO:0000259" key="3">
    <source>
        <dbReference type="Pfam" id="PF04784"/>
    </source>
</evidence>
<evidence type="ECO:0000256" key="2">
    <source>
        <dbReference type="SAM" id="MobiDB-lite"/>
    </source>
</evidence>
<accession>A0AAV3QL64</accession>
<dbReference type="AlphaFoldDB" id="A0AAV3QL64"/>
<protein>
    <recommendedName>
        <fullName evidence="7">Ternary complex factor MIP1, leucine-zipper</fullName>
    </recommendedName>
</protein>
<feature type="compositionally biased region" description="Polar residues" evidence="2">
    <location>
        <begin position="152"/>
        <end position="163"/>
    </location>
</feature>
<dbReference type="InterPro" id="IPR006869">
    <property type="entry name" value="DUF547"/>
</dbReference>
<gene>
    <name evidence="5" type="ORF">LIER_18903</name>
</gene>
<feature type="coiled-coil region" evidence="1">
    <location>
        <begin position="47"/>
        <end position="120"/>
    </location>
</feature>